<keyword evidence="4" id="KW-1185">Reference proteome</keyword>
<dbReference type="EMBL" id="WSEK01000004">
    <property type="protein sequence ID" value="MVQ48416.1"/>
    <property type="molecule type" value="Genomic_DNA"/>
</dbReference>
<accession>A0A6L6XPA9</accession>
<evidence type="ECO:0000313" key="3">
    <source>
        <dbReference type="EMBL" id="MVQ48416.1"/>
    </source>
</evidence>
<gene>
    <name evidence="3" type="ORF">GON03_04435</name>
</gene>
<dbReference type="PANTHER" id="PTHR33178">
    <property type="match status" value="1"/>
</dbReference>
<dbReference type="Pfam" id="PF07876">
    <property type="entry name" value="Dabb"/>
    <property type="match status" value="1"/>
</dbReference>
<comment type="subunit">
    <text evidence="1">Homodimer.</text>
</comment>
<dbReference type="Proteomes" id="UP000473525">
    <property type="component" value="Unassembled WGS sequence"/>
</dbReference>
<feature type="domain" description="Stress-response A/B barrel" evidence="2">
    <location>
        <begin position="2"/>
        <end position="95"/>
    </location>
</feature>
<name>A0A6L6XPA9_9ACTN</name>
<dbReference type="RefSeq" id="WP_157340599.1">
    <property type="nucleotide sequence ID" value="NZ_WSEK01000004.1"/>
</dbReference>
<organism evidence="3 4">
    <name type="scientific">Nocardioides agri</name>
    <dbReference type="NCBI Taxonomy" id="2682843"/>
    <lineage>
        <taxon>Bacteria</taxon>
        <taxon>Bacillati</taxon>
        <taxon>Actinomycetota</taxon>
        <taxon>Actinomycetes</taxon>
        <taxon>Propionibacteriales</taxon>
        <taxon>Nocardioidaceae</taxon>
        <taxon>Nocardioides</taxon>
    </lineage>
</organism>
<evidence type="ECO:0000313" key="4">
    <source>
        <dbReference type="Proteomes" id="UP000473525"/>
    </source>
</evidence>
<dbReference type="PANTHER" id="PTHR33178:SF10">
    <property type="entry name" value="STRESS-RESPONSE A_B BARREL DOMAIN-CONTAINING PROTEIN"/>
    <property type="match status" value="1"/>
</dbReference>
<dbReference type="Gene3D" id="3.30.70.100">
    <property type="match status" value="1"/>
</dbReference>
<evidence type="ECO:0000259" key="2">
    <source>
        <dbReference type="PROSITE" id="PS51502"/>
    </source>
</evidence>
<proteinExistence type="predicted"/>
<dbReference type="AlphaFoldDB" id="A0A6L6XPA9"/>
<sequence length="105" mass="11173">MFNHVGHLTLTTGTSDGQVEAILTALLGLPGQIDGLTEAQVVRDAGLTDGNATLRFHMRFESEDAWRAYGQHPAHVAVVKELIVPALGSKAFVQYDDAAVRASSA</sequence>
<protein>
    <recommendedName>
        <fullName evidence="2">Stress-response A/B barrel domain-containing protein</fullName>
    </recommendedName>
</protein>
<dbReference type="InterPro" id="IPR013097">
    <property type="entry name" value="Dabb"/>
</dbReference>
<reference evidence="3 4" key="1">
    <citation type="submission" date="2019-12" db="EMBL/GenBank/DDBJ databases">
        <authorList>
            <person name="Huq M.A."/>
        </authorList>
    </citation>
    <scope>NUCLEOTIDE SEQUENCE [LARGE SCALE GENOMIC DNA]</scope>
    <source>
        <strain evidence="3 4">MAH-18</strain>
    </source>
</reference>
<dbReference type="SUPFAM" id="SSF54909">
    <property type="entry name" value="Dimeric alpha+beta barrel"/>
    <property type="match status" value="1"/>
</dbReference>
<dbReference type="PROSITE" id="PS51502">
    <property type="entry name" value="S_R_A_B_BARREL"/>
    <property type="match status" value="1"/>
</dbReference>
<evidence type="ECO:0000256" key="1">
    <source>
        <dbReference type="ARBA" id="ARBA00011738"/>
    </source>
</evidence>
<dbReference type="SMART" id="SM00886">
    <property type="entry name" value="Dabb"/>
    <property type="match status" value="1"/>
</dbReference>
<comment type="caution">
    <text evidence="3">The sequence shown here is derived from an EMBL/GenBank/DDBJ whole genome shotgun (WGS) entry which is preliminary data.</text>
</comment>
<dbReference type="InterPro" id="IPR044662">
    <property type="entry name" value="HS1/DABB1-like"/>
</dbReference>
<dbReference type="InterPro" id="IPR011008">
    <property type="entry name" value="Dimeric_a/b-barrel"/>
</dbReference>